<dbReference type="InterPro" id="IPR002386">
    <property type="entry name" value="Amicyanin/Pseudoazurin"/>
</dbReference>
<dbReference type="Proteomes" id="UP000655410">
    <property type="component" value="Unassembled WGS sequence"/>
</dbReference>
<keyword evidence="2" id="KW-0813">Transport</keyword>
<evidence type="ECO:0000259" key="8">
    <source>
        <dbReference type="Pfam" id="PF13473"/>
    </source>
</evidence>
<organism evidence="9 10">
    <name type="scientific">Nocardioides phosphati</name>
    <dbReference type="NCBI Taxonomy" id="1867775"/>
    <lineage>
        <taxon>Bacteria</taxon>
        <taxon>Bacillati</taxon>
        <taxon>Actinomycetota</taxon>
        <taxon>Actinomycetes</taxon>
        <taxon>Propionibacteriales</taxon>
        <taxon>Nocardioidaceae</taxon>
        <taxon>Nocardioides</taxon>
    </lineage>
</organism>
<feature type="region of interest" description="Disordered" evidence="5">
    <location>
        <begin position="118"/>
        <end position="185"/>
    </location>
</feature>
<feature type="domain" description="EfeO-type cupredoxin-like" evidence="8">
    <location>
        <begin position="14"/>
        <end position="115"/>
    </location>
</feature>
<keyword evidence="6" id="KW-1133">Transmembrane helix</keyword>
<dbReference type="PANTHER" id="PTHR36507">
    <property type="entry name" value="BLL1555 PROTEIN"/>
    <property type="match status" value="1"/>
</dbReference>
<feature type="transmembrane region" description="Helical" evidence="6">
    <location>
        <begin position="195"/>
        <end position="214"/>
    </location>
</feature>
<dbReference type="InterPro" id="IPR008972">
    <property type="entry name" value="Cupredoxin"/>
</dbReference>
<keyword evidence="7" id="KW-0732">Signal</keyword>
<dbReference type="PRINTS" id="PR00155">
    <property type="entry name" value="AMICYANIN"/>
</dbReference>
<feature type="signal peptide" evidence="7">
    <location>
        <begin position="1"/>
        <end position="32"/>
    </location>
</feature>
<comment type="subcellular location">
    <subcellularLocation>
        <location evidence="1">Periplasm</location>
    </subcellularLocation>
</comment>
<dbReference type="RefSeq" id="WP_188781956.1">
    <property type="nucleotide sequence ID" value="NZ_BMNI01000001.1"/>
</dbReference>
<keyword evidence="4" id="KW-0249">Electron transport</keyword>
<evidence type="ECO:0000256" key="2">
    <source>
        <dbReference type="ARBA" id="ARBA00022448"/>
    </source>
</evidence>
<keyword evidence="6" id="KW-0472">Membrane</keyword>
<feature type="compositionally biased region" description="Low complexity" evidence="5">
    <location>
        <begin position="125"/>
        <end position="185"/>
    </location>
</feature>
<dbReference type="InterPro" id="IPR028096">
    <property type="entry name" value="EfeO_Cupredoxin"/>
</dbReference>
<feature type="chain" id="PRO_5045161626" evidence="7">
    <location>
        <begin position="33"/>
        <end position="222"/>
    </location>
</feature>
<protein>
    <submittedName>
        <fullName evidence="9">Copper-binding protein</fullName>
    </submittedName>
</protein>
<evidence type="ECO:0000256" key="7">
    <source>
        <dbReference type="SAM" id="SignalP"/>
    </source>
</evidence>
<comment type="caution">
    <text evidence="9">The sequence shown here is derived from an EMBL/GenBank/DDBJ whole genome shotgun (WGS) entry which is preliminary data.</text>
</comment>
<evidence type="ECO:0000313" key="9">
    <source>
        <dbReference type="EMBL" id="GGO84334.1"/>
    </source>
</evidence>
<gene>
    <name evidence="9" type="ORF">GCM10011584_01630</name>
</gene>
<dbReference type="InterPro" id="IPR052721">
    <property type="entry name" value="ET_Amicyanin"/>
</dbReference>
<evidence type="ECO:0000256" key="3">
    <source>
        <dbReference type="ARBA" id="ARBA00022764"/>
    </source>
</evidence>
<dbReference type="EMBL" id="BMNI01000001">
    <property type="protein sequence ID" value="GGO84334.1"/>
    <property type="molecule type" value="Genomic_DNA"/>
</dbReference>
<evidence type="ECO:0000256" key="1">
    <source>
        <dbReference type="ARBA" id="ARBA00004418"/>
    </source>
</evidence>
<dbReference type="Pfam" id="PF13473">
    <property type="entry name" value="Cupredoxin_1"/>
    <property type="match status" value="1"/>
</dbReference>
<proteinExistence type="predicted"/>
<accession>A0ABQ2N4R4</accession>
<dbReference type="Gene3D" id="2.60.40.420">
    <property type="entry name" value="Cupredoxins - blue copper proteins"/>
    <property type="match status" value="1"/>
</dbReference>
<sequence>MRNTRRPTATALLAALAVALLSLGLGAAPAHAAAYTVTIKQYQFGSGALTVQQGDTVTWVNQDEAPHDVVVTSGPATFRSPMLQKGQRWSYTLGTPGTYSYVCSVHPDMHGTLTVKAKPAPTPQPTQGAPTHAMAAMPTTAPTTPAGTPTTAAPQKAGKAGTAHGTVAAAPSATTAPAPTTAGVTPESTSGLDPLLLVAGVAVAVVVFCLLLLASRPAGKQN</sequence>
<reference evidence="10" key="1">
    <citation type="journal article" date="2019" name="Int. J. Syst. Evol. Microbiol.">
        <title>The Global Catalogue of Microorganisms (GCM) 10K type strain sequencing project: providing services to taxonomists for standard genome sequencing and annotation.</title>
        <authorList>
            <consortium name="The Broad Institute Genomics Platform"/>
            <consortium name="The Broad Institute Genome Sequencing Center for Infectious Disease"/>
            <person name="Wu L."/>
            <person name="Ma J."/>
        </authorList>
    </citation>
    <scope>NUCLEOTIDE SEQUENCE [LARGE SCALE GENOMIC DNA]</scope>
    <source>
        <strain evidence="10">CGMCC 4.7371</strain>
    </source>
</reference>
<keyword evidence="3" id="KW-0574">Periplasm</keyword>
<dbReference type="PANTHER" id="PTHR36507:SF1">
    <property type="entry name" value="BLL1555 PROTEIN"/>
    <property type="match status" value="1"/>
</dbReference>
<evidence type="ECO:0000256" key="6">
    <source>
        <dbReference type="SAM" id="Phobius"/>
    </source>
</evidence>
<evidence type="ECO:0000256" key="4">
    <source>
        <dbReference type="ARBA" id="ARBA00022982"/>
    </source>
</evidence>
<dbReference type="SUPFAM" id="SSF49503">
    <property type="entry name" value="Cupredoxins"/>
    <property type="match status" value="1"/>
</dbReference>
<evidence type="ECO:0000313" key="10">
    <source>
        <dbReference type="Proteomes" id="UP000655410"/>
    </source>
</evidence>
<name>A0ABQ2N4R4_9ACTN</name>
<evidence type="ECO:0000256" key="5">
    <source>
        <dbReference type="SAM" id="MobiDB-lite"/>
    </source>
</evidence>
<keyword evidence="6" id="KW-0812">Transmembrane</keyword>
<keyword evidence="10" id="KW-1185">Reference proteome</keyword>